<feature type="region of interest" description="Disordered" evidence="1">
    <location>
        <begin position="37"/>
        <end position="56"/>
    </location>
</feature>
<evidence type="ECO:0000256" key="1">
    <source>
        <dbReference type="SAM" id="MobiDB-lite"/>
    </source>
</evidence>
<keyword evidence="2" id="KW-0472">Membrane</keyword>
<dbReference type="EMBL" id="VTFY01000007">
    <property type="protein sequence ID" value="MRX82527.1"/>
    <property type="molecule type" value="Genomic_DNA"/>
</dbReference>
<proteinExistence type="predicted"/>
<dbReference type="RefSeq" id="WP_154333392.1">
    <property type="nucleotide sequence ID" value="NZ_VTFY01000007.1"/>
</dbReference>
<accession>A0A6N7RNH0</accession>
<feature type="transmembrane region" description="Helical" evidence="2">
    <location>
        <begin position="60"/>
        <end position="81"/>
    </location>
</feature>
<gene>
    <name evidence="3" type="ORF">GJG86_08470</name>
</gene>
<name>A0A6N7RNH0_9ACTN</name>
<keyword evidence="4" id="KW-1185">Reference proteome</keyword>
<organism evidence="3 4">
    <name type="scientific">Eggerthella guodeyinii</name>
    <dbReference type="NCBI Taxonomy" id="2690837"/>
    <lineage>
        <taxon>Bacteria</taxon>
        <taxon>Bacillati</taxon>
        <taxon>Actinomycetota</taxon>
        <taxon>Coriobacteriia</taxon>
        <taxon>Eggerthellales</taxon>
        <taxon>Eggerthellaceae</taxon>
        <taxon>Eggerthella</taxon>
    </lineage>
</organism>
<sequence length="328" mass="36623">MGRTGQSTERDEYHALMDDIEMPNRVHDRVMREAHRLRRAEATRAQPTRRGDSRHQRRRFVGAVIAAACALALVGGVAFAISRQLDGPPAENSFALDTHTTNFGHGGFTKVWHSDPEIDPNNADDAPDSGQRYLSVAYLFDLTCTGTNVASLTYTVEGDRVLFYTYAHLADSTYREGDDPFVEDRATSFTVGYDEQNVNHAEIWRALRVSFPLEGETATLYDAATEEFYSGRRERNVELHEGLNALFIRRYADIVSQARLEVTATFEDGSTETKTYVITPVDNLEETVRAYGDALRAQAAEEEANPSDGTDPADPIAQPQLFTFTQVE</sequence>
<keyword evidence="2" id="KW-1133">Transmembrane helix</keyword>
<dbReference type="Proteomes" id="UP000438093">
    <property type="component" value="Unassembled WGS sequence"/>
</dbReference>
<evidence type="ECO:0000256" key="2">
    <source>
        <dbReference type="SAM" id="Phobius"/>
    </source>
</evidence>
<keyword evidence="2" id="KW-0812">Transmembrane</keyword>
<evidence type="ECO:0000313" key="4">
    <source>
        <dbReference type="Proteomes" id="UP000438093"/>
    </source>
</evidence>
<evidence type="ECO:0000313" key="3">
    <source>
        <dbReference type="EMBL" id="MRX82527.1"/>
    </source>
</evidence>
<feature type="region of interest" description="Disordered" evidence="1">
    <location>
        <begin position="299"/>
        <end position="319"/>
    </location>
</feature>
<dbReference type="AlphaFoldDB" id="A0A6N7RNH0"/>
<protein>
    <submittedName>
        <fullName evidence="3">Uncharacterized protein</fullName>
    </submittedName>
</protein>
<reference evidence="4" key="1">
    <citation type="submission" date="2019-08" db="EMBL/GenBank/DDBJ databases">
        <title>Arthrobacter sp. nov., isolated from plateau pika and Tibetan wild ass.</title>
        <authorList>
            <person name="Ge Y."/>
        </authorList>
    </citation>
    <scope>NUCLEOTIDE SEQUENCE [LARGE SCALE GENOMIC DNA]</scope>
    <source>
        <strain evidence="4">HF-4214</strain>
    </source>
</reference>
<comment type="caution">
    <text evidence="3">The sequence shown here is derived from an EMBL/GenBank/DDBJ whole genome shotgun (WGS) entry which is preliminary data.</text>
</comment>